<sequence>MPLPLSYRAQEGLEALRQVAPDVAELAAAISDAVDVERVYDADVAQEIIYGLCRRVHQHPHAGGLPLLAQLKTWYLEGALSPTAFSLLTVHATALINA</sequence>
<reference evidence="1 2" key="1">
    <citation type="submission" date="2018-06" db="EMBL/GenBank/DDBJ databases">
        <authorList>
            <consortium name="Pathogen Informatics"/>
            <person name="Doyle S."/>
        </authorList>
    </citation>
    <scope>NUCLEOTIDE SEQUENCE [LARGE SCALE GENOMIC DNA]</scope>
    <source>
        <strain evidence="1 2">NCTC10392</strain>
    </source>
</reference>
<dbReference type="OrthoDB" id="6941423at2"/>
<protein>
    <submittedName>
        <fullName evidence="1">Uncharacterized protein</fullName>
    </submittedName>
</protein>
<name>A0A379ICX3_PSEFL</name>
<gene>
    <name evidence="1" type="ORF">NCTC10392_02617</name>
</gene>
<dbReference type="AlphaFoldDB" id="A0A379ICX3"/>
<accession>A0A379ICX3</accession>
<dbReference type="RefSeq" id="WP_115284153.1">
    <property type="nucleotide sequence ID" value="NZ_UGUS01000002.1"/>
</dbReference>
<dbReference type="EMBL" id="UGUS01000002">
    <property type="protein sequence ID" value="SUD30695.1"/>
    <property type="molecule type" value="Genomic_DNA"/>
</dbReference>
<evidence type="ECO:0000313" key="1">
    <source>
        <dbReference type="EMBL" id="SUD30695.1"/>
    </source>
</evidence>
<proteinExistence type="predicted"/>
<organism evidence="1 2">
    <name type="scientific">Pseudomonas fluorescens</name>
    <dbReference type="NCBI Taxonomy" id="294"/>
    <lineage>
        <taxon>Bacteria</taxon>
        <taxon>Pseudomonadati</taxon>
        <taxon>Pseudomonadota</taxon>
        <taxon>Gammaproteobacteria</taxon>
        <taxon>Pseudomonadales</taxon>
        <taxon>Pseudomonadaceae</taxon>
        <taxon>Pseudomonas</taxon>
    </lineage>
</organism>
<dbReference type="Proteomes" id="UP000255125">
    <property type="component" value="Unassembled WGS sequence"/>
</dbReference>
<evidence type="ECO:0000313" key="2">
    <source>
        <dbReference type="Proteomes" id="UP000255125"/>
    </source>
</evidence>